<protein>
    <submittedName>
        <fullName evidence="2">Uncharacterized protein</fullName>
    </submittedName>
</protein>
<reference evidence="2" key="1">
    <citation type="submission" date="2023-12" db="EMBL/GenBank/DDBJ databases">
        <title>Genome assembly of Anisodus tanguticus.</title>
        <authorList>
            <person name="Wang Y.-J."/>
        </authorList>
    </citation>
    <scope>NUCLEOTIDE SEQUENCE</scope>
    <source>
        <strain evidence="2">KB-2021</strain>
        <tissue evidence="2">Leaf</tissue>
    </source>
</reference>
<name>A0AAE1T128_9SOLA</name>
<organism evidence="2 3">
    <name type="scientific">Anisodus tanguticus</name>
    <dbReference type="NCBI Taxonomy" id="243964"/>
    <lineage>
        <taxon>Eukaryota</taxon>
        <taxon>Viridiplantae</taxon>
        <taxon>Streptophyta</taxon>
        <taxon>Embryophyta</taxon>
        <taxon>Tracheophyta</taxon>
        <taxon>Spermatophyta</taxon>
        <taxon>Magnoliopsida</taxon>
        <taxon>eudicotyledons</taxon>
        <taxon>Gunneridae</taxon>
        <taxon>Pentapetalae</taxon>
        <taxon>asterids</taxon>
        <taxon>lamiids</taxon>
        <taxon>Solanales</taxon>
        <taxon>Solanaceae</taxon>
        <taxon>Solanoideae</taxon>
        <taxon>Hyoscyameae</taxon>
        <taxon>Anisodus</taxon>
    </lineage>
</organism>
<evidence type="ECO:0000313" key="2">
    <source>
        <dbReference type="EMBL" id="KAK4380085.1"/>
    </source>
</evidence>
<evidence type="ECO:0000256" key="1">
    <source>
        <dbReference type="SAM" id="MobiDB-lite"/>
    </source>
</evidence>
<dbReference type="EMBL" id="JAVYJV010000001">
    <property type="protein sequence ID" value="KAK4380085.1"/>
    <property type="molecule type" value="Genomic_DNA"/>
</dbReference>
<feature type="region of interest" description="Disordered" evidence="1">
    <location>
        <begin position="66"/>
        <end position="92"/>
    </location>
</feature>
<keyword evidence="3" id="KW-1185">Reference proteome</keyword>
<gene>
    <name evidence="2" type="ORF">RND71_001947</name>
</gene>
<dbReference type="Proteomes" id="UP001291623">
    <property type="component" value="Unassembled WGS sequence"/>
</dbReference>
<dbReference type="AlphaFoldDB" id="A0AAE1T128"/>
<comment type="caution">
    <text evidence="2">The sequence shown here is derived from an EMBL/GenBank/DDBJ whole genome shotgun (WGS) entry which is preliminary data.</text>
</comment>
<proteinExistence type="predicted"/>
<evidence type="ECO:0000313" key="3">
    <source>
        <dbReference type="Proteomes" id="UP001291623"/>
    </source>
</evidence>
<feature type="compositionally biased region" description="Basic and acidic residues" evidence="1">
    <location>
        <begin position="79"/>
        <end position="88"/>
    </location>
</feature>
<sequence>MGGARQNIPVKQAVEAYSELIYVYDSTGGACQNIHVKIAVEPYSELIPHFLSRIDFWDIMSDEIPAEANDSSSSSSAKPAREMERADRSPASATLLTIRKERSESHLLDPTGLKPLPEYLTNVISKSGKVISQVDRAAGCYFTRKIAQRQQQEWNHKLLCWENFEFQRPLAPSGFLKLGFD</sequence>
<accession>A0AAE1T128</accession>